<evidence type="ECO:0000313" key="3">
    <source>
        <dbReference type="Proteomes" id="UP001207654"/>
    </source>
</evidence>
<feature type="compositionally biased region" description="Basic and acidic residues" evidence="1">
    <location>
        <begin position="43"/>
        <end position="53"/>
    </location>
</feature>
<protein>
    <submittedName>
        <fullName evidence="2">Uncharacterized protein</fullName>
    </submittedName>
</protein>
<evidence type="ECO:0000313" key="2">
    <source>
        <dbReference type="EMBL" id="MCY1077404.1"/>
    </source>
</evidence>
<name>A0ABT4A820_9BACT</name>
<proteinExistence type="predicted"/>
<comment type="caution">
    <text evidence="2">The sequence shown here is derived from an EMBL/GenBank/DDBJ whole genome shotgun (WGS) entry which is preliminary data.</text>
</comment>
<gene>
    <name evidence="2" type="ORF">OV287_23310</name>
</gene>
<feature type="region of interest" description="Disordered" evidence="1">
    <location>
        <begin position="115"/>
        <end position="139"/>
    </location>
</feature>
<reference evidence="2 3" key="1">
    <citation type="submission" date="2022-11" db="EMBL/GenBank/DDBJ databases">
        <title>Minimal conservation of predation-associated metabolite biosynthetic gene clusters underscores biosynthetic potential of Myxococcota including descriptions for ten novel species: Archangium lansinium sp. nov., Myxococcus landrumus sp. nov., Nannocystis bai.</title>
        <authorList>
            <person name="Ahearne A."/>
            <person name="Stevens C."/>
            <person name="Phillips K."/>
        </authorList>
    </citation>
    <scope>NUCLEOTIDE SEQUENCE [LARGE SCALE GENOMIC DNA]</scope>
    <source>
        <strain evidence="2 3">MIWBW</strain>
    </source>
</reference>
<organism evidence="2 3">
    <name type="scientific">Archangium lansingense</name>
    <dbReference type="NCBI Taxonomy" id="2995310"/>
    <lineage>
        <taxon>Bacteria</taxon>
        <taxon>Pseudomonadati</taxon>
        <taxon>Myxococcota</taxon>
        <taxon>Myxococcia</taxon>
        <taxon>Myxococcales</taxon>
        <taxon>Cystobacterineae</taxon>
        <taxon>Archangiaceae</taxon>
        <taxon>Archangium</taxon>
    </lineage>
</organism>
<dbReference type="Proteomes" id="UP001207654">
    <property type="component" value="Unassembled WGS sequence"/>
</dbReference>
<sequence>MNAIRWLSEQAARAGSPLTPEAMSRASRAAREAAGPDALAQREQARREHGEQTELELKKLRAVLRSLRGIEREEQHVLRPRSLYETVSQAELGLPDGAHWARLADLERAAEAFSEGVRASRSQPLAAKRGRGERASGDERAADNRYLSAYFASAVGRAGTPRDLAITEIALGRGAGCVDASEFDERRKRWSKAIRRPK</sequence>
<feature type="compositionally biased region" description="Basic and acidic residues" evidence="1">
    <location>
        <begin position="130"/>
        <end position="139"/>
    </location>
</feature>
<dbReference type="EMBL" id="JAPNKA010000001">
    <property type="protein sequence ID" value="MCY1077404.1"/>
    <property type="molecule type" value="Genomic_DNA"/>
</dbReference>
<evidence type="ECO:0000256" key="1">
    <source>
        <dbReference type="SAM" id="MobiDB-lite"/>
    </source>
</evidence>
<feature type="region of interest" description="Disordered" evidence="1">
    <location>
        <begin position="9"/>
        <end position="53"/>
    </location>
</feature>
<accession>A0ABT4A820</accession>
<keyword evidence="3" id="KW-1185">Reference proteome</keyword>
<dbReference type="RefSeq" id="WP_267536237.1">
    <property type="nucleotide sequence ID" value="NZ_JAPNKA010000001.1"/>
</dbReference>